<dbReference type="InParanoid" id="A5E3K0"/>
<name>A5E3K0_LODEL</name>
<feature type="coiled-coil region" evidence="5">
    <location>
        <begin position="224"/>
        <end position="251"/>
    </location>
</feature>
<dbReference type="OMA" id="NNYAGTH"/>
<feature type="compositionally biased region" description="Polar residues" evidence="6">
    <location>
        <begin position="1"/>
        <end position="20"/>
    </location>
</feature>
<evidence type="ECO:0008006" key="9">
    <source>
        <dbReference type="Google" id="ProtNLM"/>
    </source>
</evidence>
<feature type="compositionally biased region" description="Basic residues" evidence="6">
    <location>
        <begin position="23"/>
        <end position="32"/>
    </location>
</feature>
<feature type="region of interest" description="Disordered" evidence="6">
    <location>
        <begin position="111"/>
        <end position="186"/>
    </location>
</feature>
<evidence type="ECO:0000313" key="8">
    <source>
        <dbReference type="Proteomes" id="UP000001996"/>
    </source>
</evidence>
<dbReference type="Proteomes" id="UP000001996">
    <property type="component" value="Unassembled WGS sequence"/>
</dbReference>
<dbReference type="eggNOG" id="KOG3122">
    <property type="taxonomic scope" value="Eukaryota"/>
</dbReference>
<keyword evidence="2" id="KW-0240">DNA-directed RNA polymerase</keyword>
<dbReference type="HOGENOM" id="CLU_056234_0_0_1"/>
<feature type="region of interest" description="Disordered" evidence="6">
    <location>
        <begin position="1"/>
        <end position="82"/>
    </location>
</feature>
<dbReference type="GeneID" id="5231438"/>
<dbReference type="EMBL" id="CH981529">
    <property type="protein sequence ID" value="EDK46008.1"/>
    <property type="molecule type" value="Genomic_DNA"/>
</dbReference>
<feature type="compositionally biased region" description="Low complexity" evidence="6">
    <location>
        <begin position="302"/>
        <end position="313"/>
    </location>
</feature>
<dbReference type="KEGG" id="lel:PVL30_003913"/>
<keyword evidence="5" id="KW-0175">Coiled coil</keyword>
<keyword evidence="3" id="KW-0804">Transcription</keyword>
<keyword evidence="8" id="KW-1185">Reference proteome</keyword>
<dbReference type="GO" id="GO:0003677">
    <property type="term" value="F:DNA binding"/>
    <property type="evidence" value="ECO:0007669"/>
    <property type="project" value="InterPro"/>
</dbReference>
<evidence type="ECO:0000256" key="4">
    <source>
        <dbReference type="ARBA" id="ARBA00023242"/>
    </source>
</evidence>
<dbReference type="STRING" id="379508.A5E3K0"/>
<evidence type="ECO:0000256" key="5">
    <source>
        <dbReference type="SAM" id="Coils"/>
    </source>
</evidence>
<dbReference type="Pfam" id="PF05132">
    <property type="entry name" value="RNA_pol_Rpc4"/>
    <property type="match status" value="1"/>
</dbReference>
<organism evidence="7 8">
    <name type="scientific">Lodderomyces elongisporus (strain ATCC 11503 / CBS 2605 / JCM 1781 / NBRC 1676 / NRRL YB-4239)</name>
    <name type="common">Yeast</name>
    <name type="synonym">Saccharomyces elongisporus</name>
    <dbReference type="NCBI Taxonomy" id="379508"/>
    <lineage>
        <taxon>Eukaryota</taxon>
        <taxon>Fungi</taxon>
        <taxon>Dikarya</taxon>
        <taxon>Ascomycota</taxon>
        <taxon>Saccharomycotina</taxon>
        <taxon>Pichiomycetes</taxon>
        <taxon>Debaryomycetaceae</taxon>
        <taxon>Candida/Lodderomyces clade</taxon>
        <taxon>Lodderomyces</taxon>
    </lineage>
</organism>
<sequence length="459" mass="50305">MSNRLDSLNTKKTPTPSGSKSGLKFKPKVVQRKSKEEREKVAPKVKDESSHASTQPTRGRGGGARGRGRGGRNNNYAGTHLVTQGPLAAGSVSLGKASGSKLGLTSDLIFNSSGQEVSTSEFIGSLKLKDPKTLKSPSGEGAEGRNGDDDEEEEDKTRINMTKEYRFEESETELFPQRPFRDDGIQRKVEETKVVEEPLPVKLEPSAENTPAVISISREDTAKSENIEAKIELIKENKAKLESKITQADSIVTDEQSKLITDHEQIIDLLTGSVQDVSINETKKEEGRKTGAEEEAEEEGNHTSNYNKTNNNNKYVMFQLPHLPTYEREKSKVKLEPGIEHSTNITEEAEKLGKESQEEKTRSAFATTSSDLYGTIGKVNIHQSGKITISLGNGIKLNVTKGSPTDFLQELALLEVRGQPLGENSDDMDLVDDEGREVAGKLFHLGNVNDKIIATPCIE</sequence>
<dbReference type="OrthoDB" id="5836119at2759"/>
<feature type="region of interest" description="Disordered" evidence="6">
    <location>
        <begin position="278"/>
        <end position="313"/>
    </location>
</feature>
<feature type="compositionally biased region" description="Polar residues" evidence="6">
    <location>
        <begin position="111"/>
        <end position="122"/>
    </location>
</feature>
<dbReference type="PANTHER" id="PTHR13408:SF0">
    <property type="entry name" value="DNA-DIRECTED RNA POLYMERASE III SUBUNIT RPC4"/>
    <property type="match status" value="1"/>
</dbReference>
<evidence type="ECO:0000256" key="3">
    <source>
        <dbReference type="ARBA" id="ARBA00023163"/>
    </source>
</evidence>
<dbReference type="PANTHER" id="PTHR13408">
    <property type="entry name" value="DNA-DIRECTED RNA POLYMERASE III"/>
    <property type="match status" value="1"/>
</dbReference>
<evidence type="ECO:0000256" key="2">
    <source>
        <dbReference type="ARBA" id="ARBA00022478"/>
    </source>
</evidence>
<dbReference type="InterPro" id="IPR007811">
    <property type="entry name" value="RPC4"/>
</dbReference>
<gene>
    <name evidence="7" type="ORF">LELG_04187</name>
</gene>
<protein>
    <recommendedName>
        <fullName evidence="9">DNA-directed RNA polymerase III subunit RPC4</fullName>
    </recommendedName>
</protein>
<proteinExistence type="predicted"/>
<reference evidence="7 8" key="1">
    <citation type="journal article" date="2009" name="Nature">
        <title>Evolution of pathogenicity and sexual reproduction in eight Candida genomes.</title>
        <authorList>
            <person name="Butler G."/>
            <person name="Rasmussen M.D."/>
            <person name="Lin M.F."/>
            <person name="Santos M.A."/>
            <person name="Sakthikumar S."/>
            <person name="Munro C.A."/>
            <person name="Rheinbay E."/>
            <person name="Grabherr M."/>
            <person name="Forche A."/>
            <person name="Reedy J.L."/>
            <person name="Agrafioti I."/>
            <person name="Arnaud M.B."/>
            <person name="Bates S."/>
            <person name="Brown A.J."/>
            <person name="Brunke S."/>
            <person name="Costanzo M.C."/>
            <person name="Fitzpatrick D.A."/>
            <person name="de Groot P.W."/>
            <person name="Harris D."/>
            <person name="Hoyer L.L."/>
            <person name="Hube B."/>
            <person name="Klis F.M."/>
            <person name="Kodira C."/>
            <person name="Lennard N."/>
            <person name="Logue M.E."/>
            <person name="Martin R."/>
            <person name="Neiman A.M."/>
            <person name="Nikolaou E."/>
            <person name="Quail M.A."/>
            <person name="Quinn J."/>
            <person name="Santos M.C."/>
            <person name="Schmitzberger F.F."/>
            <person name="Sherlock G."/>
            <person name="Shah P."/>
            <person name="Silverstein K.A."/>
            <person name="Skrzypek M.S."/>
            <person name="Soll D."/>
            <person name="Staggs R."/>
            <person name="Stansfield I."/>
            <person name="Stumpf M.P."/>
            <person name="Sudbery P.E."/>
            <person name="Srikantha T."/>
            <person name="Zeng Q."/>
            <person name="Berman J."/>
            <person name="Berriman M."/>
            <person name="Heitman J."/>
            <person name="Gow N.A."/>
            <person name="Lorenz M.C."/>
            <person name="Birren B.W."/>
            <person name="Kellis M."/>
            <person name="Cuomo C.A."/>
        </authorList>
    </citation>
    <scope>NUCLEOTIDE SEQUENCE [LARGE SCALE GENOMIC DNA]</scope>
    <source>
        <strain evidence="8">ATCC 11503 / BCRC 21390 / CBS 2605 / JCM 1781 / NBRC 1676 / NRRL YB-4239</strain>
    </source>
</reference>
<comment type="subcellular location">
    <subcellularLocation>
        <location evidence="1">Nucleus</location>
    </subcellularLocation>
</comment>
<evidence type="ECO:0000313" key="7">
    <source>
        <dbReference type="EMBL" id="EDK46008.1"/>
    </source>
</evidence>
<feature type="compositionally biased region" description="Basic and acidic residues" evidence="6">
    <location>
        <begin position="281"/>
        <end position="292"/>
    </location>
</feature>
<evidence type="ECO:0000256" key="1">
    <source>
        <dbReference type="ARBA" id="ARBA00004123"/>
    </source>
</evidence>
<feature type="compositionally biased region" description="Basic and acidic residues" evidence="6">
    <location>
        <begin position="33"/>
        <end position="50"/>
    </location>
</feature>
<accession>A5E3K0</accession>
<dbReference type="GO" id="GO:0005666">
    <property type="term" value="C:RNA polymerase III complex"/>
    <property type="evidence" value="ECO:0007669"/>
    <property type="project" value="InterPro"/>
</dbReference>
<evidence type="ECO:0000256" key="6">
    <source>
        <dbReference type="SAM" id="MobiDB-lite"/>
    </source>
</evidence>
<dbReference type="FunCoup" id="A5E3K0">
    <property type="interactions" value="150"/>
</dbReference>
<dbReference type="AlphaFoldDB" id="A5E3K0"/>
<keyword evidence="4" id="KW-0539">Nucleus</keyword>
<feature type="compositionally biased region" description="Basic and acidic residues" evidence="6">
    <location>
        <begin position="155"/>
        <end position="169"/>
    </location>
</feature>
<dbReference type="GO" id="GO:0042797">
    <property type="term" value="P:tRNA transcription by RNA polymerase III"/>
    <property type="evidence" value="ECO:0007669"/>
    <property type="project" value="TreeGrafter"/>
</dbReference>